<comment type="subcellular location">
    <subcellularLocation>
        <location evidence="1">Nucleus</location>
    </subcellularLocation>
</comment>
<feature type="compositionally biased region" description="Acidic residues" evidence="6">
    <location>
        <begin position="340"/>
        <end position="352"/>
    </location>
</feature>
<feature type="compositionally biased region" description="Basic and acidic residues" evidence="6">
    <location>
        <begin position="286"/>
        <end position="295"/>
    </location>
</feature>
<comment type="caution">
    <text evidence="8">The sequence shown here is derived from an EMBL/GenBank/DDBJ whole genome shotgun (WGS) entry which is preliminary data.</text>
</comment>
<feature type="region of interest" description="Disordered" evidence="6">
    <location>
        <begin position="226"/>
        <end position="249"/>
    </location>
</feature>
<evidence type="ECO:0000256" key="2">
    <source>
        <dbReference type="ARBA" id="ARBA00022853"/>
    </source>
</evidence>
<dbReference type="Gene3D" id="1.10.274.30">
    <property type="entry name" value="MRG domain"/>
    <property type="match status" value="1"/>
</dbReference>
<dbReference type="Proteomes" id="UP000294003">
    <property type="component" value="Unassembled WGS sequence"/>
</dbReference>
<keyword evidence="9" id="KW-1185">Reference proteome</keyword>
<dbReference type="PANTHER" id="PTHR10880:SF15">
    <property type="entry name" value="MSL COMPLEX SUBUNIT 3"/>
    <property type="match status" value="1"/>
</dbReference>
<feature type="compositionally biased region" description="Basic and acidic residues" evidence="6">
    <location>
        <begin position="428"/>
        <end position="440"/>
    </location>
</feature>
<proteinExistence type="predicted"/>
<organism evidence="8 9">
    <name type="scientific">Monosporascus cannonballus</name>
    <dbReference type="NCBI Taxonomy" id="155416"/>
    <lineage>
        <taxon>Eukaryota</taxon>
        <taxon>Fungi</taxon>
        <taxon>Dikarya</taxon>
        <taxon>Ascomycota</taxon>
        <taxon>Pezizomycotina</taxon>
        <taxon>Sordariomycetes</taxon>
        <taxon>Xylariomycetidae</taxon>
        <taxon>Xylariales</taxon>
        <taxon>Xylariales incertae sedis</taxon>
        <taxon>Monosporascus</taxon>
    </lineage>
</organism>
<feature type="region of interest" description="Disordered" evidence="6">
    <location>
        <begin position="420"/>
        <end position="442"/>
    </location>
</feature>
<evidence type="ECO:0000256" key="3">
    <source>
        <dbReference type="ARBA" id="ARBA00023015"/>
    </source>
</evidence>
<dbReference type="PROSITE" id="PS51640">
    <property type="entry name" value="MRG"/>
    <property type="match status" value="1"/>
</dbReference>
<evidence type="ECO:0000256" key="6">
    <source>
        <dbReference type="SAM" id="MobiDB-lite"/>
    </source>
</evidence>
<feature type="region of interest" description="Disordered" evidence="6">
    <location>
        <begin position="1"/>
        <end position="61"/>
    </location>
</feature>
<keyword evidence="4" id="KW-0804">Transcription</keyword>
<dbReference type="InterPro" id="IPR038217">
    <property type="entry name" value="MRG_C_sf"/>
</dbReference>
<protein>
    <recommendedName>
        <fullName evidence="7">MRG domain-containing protein</fullName>
    </recommendedName>
</protein>
<evidence type="ECO:0000259" key="7">
    <source>
        <dbReference type="Pfam" id="PF05712"/>
    </source>
</evidence>
<dbReference type="PANTHER" id="PTHR10880">
    <property type="entry name" value="MORTALITY FACTOR 4-LIKE PROTEIN"/>
    <property type="match status" value="1"/>
</dbReference>
<name>A0ABY0H9I9_9PEZI</name>
<dbReference type="InterPro" id="IPR026541">
    <property type="entry name" value="MRG_dom"/>
</dbReference>
<dbReference type="InterPro" id="IPR008676">
    <property type="entry name" value="MRG"/>
</dbReference>
<dbReference type="EMBL" id="QJNS01000148">
    <property type="protein sequence ID" value="RYO84955.1"/>
    <property type="molecule type" value="Genomic_DNA"/>
</dbReference>
<feature type="domain" description="MRG" evidence="7">
    <location>
        <begin position="494"/>
        <end position="669"/>
    </location>
</feature>
<keyword evidence="5" id="KW-0539">Nucleus</keyword>
<feature type="compositionally biased region" description="Polar residues" evidence="6">
    <location>
        <begin position="226"/>
        <end position="246"/>
    </location>
</feature>
<feature type="region of interest" description="Disordered" evidence="6">
    <location>
        <begin position="322"/>
        <end position="361"/>
    </location>
</feature>
<evidence type="ECO:0000313" key="8">
    <source>
        <dbReference type="EMBL" id="RYO84955.1"/>
    </source>
</evidence>
<feature type="region of interest" description="Disordered" evidence="6">
    <location>
        <begin position="272"/>
        <end position="310"/>
    </location>
</feature>
<evidence type="ECO:0000256" key="4">
    <source>
        <dbReference type="ARBA" id="ARBA00023163"/>
    </source>
</evidence>
<accession>A0ABY0H9I9</accession>
<gene>
    <name evidence="8" type="ORF">DL762_005420</name>
</gene>
<reference evidence="8 9" key="1">
    <citation type="submission" date="2018-06" db="EMBL/GenBank/DDBJ databases">
        <title>Complete Genomes of Monosporascus.</title>
        <authorList>
            <person name="Robinson A.J."/>
            <person name="Natvig D.O."/>
        </authorList>
    </citation>
    <scope>NUCLEOTIDE SEQUENCE [LARGE SCALE GENOMIC DNA]</scope>
    <source>
        <strain evidence="8 9">CBS 609.92</strain>
    </source>
</reference>
<keyword evidence="2" id="KW-0156">Chromatin regulator</keyword>
<dbReference type="Pfam" id="PF05712">
    <property type="entry name" value="MRG"/>
    <property type="match status" value="1"/>
</dbReference>
<sequence>MDSLRGRKRQYSEVGRPTSDTAHSEGVEDETGGAAHSRVVENAYPGTAARPSGSGATQDTDTWFQPKAVFSPGQKQMAITNWLASVQGEADITLSSNVKTHKANTPSKAQTPARQERTFLENWLNKPRDGQHQPQNSQAQSSARPALIAAPAVVILSPTTSTSTPAPATPKHYALPISAPLSSTSSSSVATSPVVAILWAVALATQASSPATSSIQNLLVTTSSPALSVPNSIDSSPSQPEESGSDYSPIAADMTSRKAAAKKARAAKAAKAKATKASKAVSKANEVTKESEASKKSAPAVSARAQPHSATFASWPPRRITRFATNPSGNGPEPAGDQEIAGDQEAAEDQEIVGDQKPTSSHSAFFTDKAIAARQRAFIVKEAQYAEAAEKADPYLGELPPEDRRYLNERTGKLLVNDDRFTQPAAKDPPKHPKVREAEKNGTLSDQKLAWYAGMPDNVHIPTAGIPKEEKVIPAPKHLVSFDRLPLSHGPSDSEEDAFHARPSVKLKVPDSLKAFLVDDWENVTKNNQLVPLPHPRPVTKIIEDYAAYETPKRPEGSAQVDILEETLAGLKEYFDKALGRILLYRFERAQYAEAHAKWLSNDPEWEDKKTASATYGAEHLMRLIVSLPELIAQTNMDQQSVNRLREEMTKLTNWLAKHAEDYFVSEYETPNAEYIEKAKN</sequence>
<evidence type="ECO:0000256" key="1">
    <source>
        <dbReference type="ARBA" id="ARBA00004123"/>
    </source>
</evidence>
<keyword evidence="3" id="KW-0805">Transcription regulation</keyword>
<evidence type="ECO:0000256" key="5">
    <source>
        <dbReference type="ARBA" id="ARBA00023242"/>
    </source>
</evidence>
<evidence type="ECO:0000313" key="9">
    <source>
        <dbReference type="Proteomes" id="UP000294003"/>
    </source>
</evidence>